<dbReference type="GeneID" id="27690549"/>
<evidence type="ECO:0000313" key="2">
    <source>
        <dbReference type="EMBL" id="KNC97400.1"/>
    </source>
</evidence>
<proteinExistence type="predicted"/>
<dbReference type="InterPro" id="IPR017853">
    <property type="entry name" value="GH"/>
</dbReference>
<dbReference type="InterPro" id="IPR006047">
    <property type="entry name" value="GH13_cat_dom"/>
</dbReference>
<dbReference type="SMART" id="SM00642">
    <property type="entry name" value="Aamy"/>
    <property type="match status" value="1"/>
</dbReference>
<dbReference type="Proteomes" id="UP000053201">
    <property type="component" value="Unassembled WGS sequence"/>
</dbReference>
<protein>
    <submittedName>
        <fullName evidence="2">Amylase</fullName>
    </submittedName>
</protein>
<dbReference type="STRING" id="645134.A0A0L0H784"/>
<dbReference type="VEuPathDB" id="FungiDB:SPPG_07327"/>
<dbReference type="OMA" id="VYWDLEW"/>
<sequence length="499" mass="56759">MTTSSSSDFPSGFTIYEIPARPYLYSLSSQPQPLSSVPDTALDTLASRGVHMVWLQGVWRLGTYGLEQVDKVESGRLKSYREALVDFRMEDVIGSPYAVFEYTVNPELGGDEALKEFRKRLKQRGIKLMLDFVPNHVAVDSVWATQPDTQDYFVRKPSDTSIGRGIEFDSQGRAYGRDLYSGAWIDTLQLNYWNPRLRTAMMNALLKAASLCDGLRVDMAMLSVNSVIEQVWGPIHRANGYTAPQTEFWLEAIQRLRSAYPSFYLMAEVYDWPNFNPPLDVQLQTMGFDATYAKALYDRLVNPHLDNLRSTLGADGMKMVRHVHFVENHDEVRAPVHFGGYEQAMAGAVASLTLPGPRLMWFGQWEGKRNRLLVQLRRSYPEPIHAPTQSLYNTLVPLLAHPTMTHGTWTLETVVPEQSNTGWRLVAWKWTYSDRRLVVVNLSDTYGDGRIKLPEVTGSGGVEVLEALSGVTYQRDREELRNKGLWVVLKPWQTQMFVY</sequence>
<feature type="domain" description="Glycosyl hydrolase family 13 catalytic" evidence="1">
    <location>
        <begin position="68"/>
        <end position="377"/>
    </location>
</feature>
<organism evidence="2 3">
    <name type="scientific">Spizellomyces punctatus (strain DAOM BR117)</name>
    <dbReference type="NCBI Taxonomy" id="645134"/>
    <lineage>
        <taxon>Eukaryota</taxon>
        <taxon>Fungi</taxon>
        <taxon>Fungi incertae sedis</taxon>
        <taxon>Chytridiomycota</taxon>
        <taxon>Chytridiomycota incertae sedis</taxon>
        <taxon>Chytridiomycetes</taxon>
        <taxon>Spizellomycetales</taxon>
        <taxon>Spizellomycetaceae</taxon>
        <taxon>Spizellomyces</taxon>
    </lineage>
</organism>
<dbReference type="GO" id="GO:0005975">
    <property type="term" value="P:carbohydrate metabolic process"/>
    <property type="evidence" value="ECO:0007669"/>
    <property type="project" value="InterPro"/>
</dbReference>
<dbReference type="EMBL" id="KQ257464">
    <property type="protein sequence ID" value="KNC97400.1"/>
    <property type="molecule type" value="Genomic_DNA"/>
</dbReference>
<dbReference type="PANTHER" id="PTHR47786">
    <property type="entry name" value="ALPHA-1,4-GLUCAN:MALTOSE-1-PHOSPHATE MALTOSYLTRANSFERASE"/>
    <property type="match status" value="1"/>
</dbReference>
<name>A0A0L0H784_SPIPD</name>
<dbReference type="PANTHER" id="PTHR47786:SF2">
    <property type="entry name" value="GLYCOSYL HYDROLASE FAMILY 13 CATALYTIC DOMAIN-CONTAINING PROTEIN"/>
    <property type="match status" value="1"/>
</dbReference>
<dbReference type="SUPFAM" id="SSF51445">
    <property type="entry name" value="(Trans)glycosidases"/>
    <property type="match status" value="1"/>
</dbReference>
<dbReference type="eggNOG" id="ENOG502QRDK">
    <property type="taxonomic scope" value="Eukaryota"/>
</dbReference>
<dbReference type="Pfam" id="PF00128">
    <property type="entry name" value="Alpha-amylase"/>
    <property type="match status" value="1"/>
</dbReference>
<evidence type="ECO:0000259" key="1">
    <source>
        <dbReference type="SMART" id="SM00642"/>
    </source>
</evidence>
<evidence type="ECO:0000313" key="3">
    <source>
        <dbReference type="Proteomes" id="UP000053201"/>
    </source>
</evidence>
<keyword evidence="3" id="KW-1185">Reference proteome</keyword>
<reference evidence="2 3" key="1">
    <citation type="submission" date="2009-08" db="EMBL/GenBank/DDBJ databases">
        <title>The Genome Sequence of Spizellomyces punctatus strain DAOM BR117.</title>
        <authorList>
            <consortium name="The Broad Institute Genome Sequencing Platform"/>
            <person name="Russ C."/>
            <person name="Cuomo C."/>
            <person name="Shea T."/>
            <person name="Young S.K."/>
            <person name="Zeng Q."/>
            <person name="Koehrsen M."/>
            <person name="Haas B."/>
            <person name="Borodovsky M."/>
            <person name="Guigo R."/>
            <person name="Alvarado L."/>
            <person name="Berlin A."/>
            <person name="Bochicchio J."/>
            <person name="Borenstein D."/>
            <person name="Chapman S."/>
            <person name="Chen Z."/>
            <person name="Engels R."/>
            <person name="Freedman E."/>
            <person name="Gellesch M."/>
            <person name="Goldberg J."/>
            <person name="Griggs A."/>
            <person name="Gujja S."/>
            <person name="Heiman D."/>
            <person name="Hepburn T."/>
            <person name="Howarth C."/>
            <person name="Jen D."/>
            <person name="Larson L."/>
            <person name="Lewis B."/>
            <person name="Mehta T."/>
            <person name="Park D."/>
            <person name="Pearson M."/>
            <person name="Roberts A."/>
            <person name="Saif S."/>
            <person name="Shenoy N."/>
            <person name="Sisk P."/>
            <person name="Stolte C."/>
            <person name="Sykes S."/>
            <person name="Thomson T."/>
            <person name="Walk T."/>
            <person name="White J."/>
            <person name="Yandava C."/>
            <person name="Burger G."/>
            <person name="Gray M.W."/>
            <person name="Holland P.W.H."/>
            <person name="King N."/>
            <person name="Lang F.B.F."/>
            <person name="Roger A.J."/>
            <person name="Ruiz-Trillo I."/>
            <person name="Lander E."/>
            <person name="Nusbaum C."/>
        </authorList>
    </citation>
    <scope>NUCLEOTIDE SEQUENCE [LARGE SCALE GENOMIC DNA]</scope>
    <source>
        <strain evidence="2 3">DAOM BR117</strain>
    </source>
</reference>
<dbReference type="Gene3D" id="3.20.20.80">
    <property type="entry name" value="Glycosidases"/>
    <property type="match status" value="1"/>
</dbReference>
<dbReference type="InParanoid" id="A0A0L0H784"/>
<accession>A0A0L0H784</accession>
<gene>
    <name evidence="2" type="ORF">SPPG_07327</name>
</gene>
<dbReference type="OrthoDB" id="1740265at2759"/>
<dbReference type="AlphaFoldDB" id="A0A0L0H784"/>
<dbReference type="RefSeq" id="XP_016605440.1">
    <property type="nucleotide sequence ID" value="XM_016755488.1"/>
</dbReference>
<dbReference type="SMR" id="A0A0L0H784"/>